<organism evidence="2 3">
    <name type="scientific">Eubacterium ramulus</name>
    <dbReference type="NCBI Taxonomy" id="39490"/>
    <lineage>
        <taxon>Bacteria</taxon>
        <taxon>Bacillati</taxon>
        <taxon>Bacillota</taxon>
        <taxon>Clostridia</taxon>
        <taxon>Eubacteriales</taxon>
        <taxon>Eubacteriaceae</taxon>
        <taxon>Eubacterium</taxon>
    </lineage>
</organism>
<evidence type="ECO:0000313" key="2">
    <source>
        <dbReference type="EMBL" id="CUN27072.1"/>
    </source>
</evidence>
<name>A0A173VI76_EUBRA</name>
<evidence type="ECO:0000313" key="3">
    <source>
        <dbReference type="Proteomes" id="UP000095492"/>
    </source>
</evidence>
<accession>A0A173VI76</accession>
<proteinExistence type="predicted"/>
<keyword evidence="1" id="KW-0812">Transmembrane</keyword>
<keyword evidence="1" id="KW-0472">Membrane</keyword>
<dbReference type="EMBL" id="CYYA01000033">
    <property type="protein sequence ID" value="CUN27072.1"/>
    <property type="molecule type" value="Genomic_DNA"/>
</dbReference>
<evidence type="ECO:0000256" key="1">
    <source>
        <dbReference type="SAM" id="Phobius"/>
    </source>
</evidence>
<keyword evidence="1" id="KW-1133">Transmembrane helix</keyword>
<feature type="transmembrane region" description="Helical" evidence="1">
    <location>
        <begin position="6"/>
        <end position="26"/>
    </location>
</feature>
<dbReference type="Proteomes" id="UP000095492">
    <property type="component" value="Unassembled WGS sequence"/>
</dbReference>
<protein>
    <submittedName>
        <fullName evidence="2">Uncharacterized protein</fullName>
    </submittedName>
</protein>
<feature type="transmembrane region" description="Helical" evidence="1">
    <location>
        <begin position="62"/>
        <end position="79"/>
    </location>
</feature>
<dbReference type="AlphaFoldDB" id="A0A173VI76"/>
<gene>
    <name evidence="2" type="ORF">ERS852448_02984</name>
</gene>
<reference evidence="2 3" key="1">
    <citation type="submission" date="2015-09" db="EMBL/GenBank/DDBJ databases">
        <authorList>
            <consortium name="Pathogen Informatics"/>
        </authorList>
    </citation>
    <scope>NUCLEOTIDE SEQUENCE [LARGE SCALE GENOMIC DNA]</scope>
    <source>
        <strain evidence="2 3">2789STDY5608891</strain>
    </source>
</reference>
<sequence length="80" mass="9255">MVDAGFLSIIPPIVAIVLALVTKEVIFCTKKRLRTNYLVRQPKLLVFSSIIKLAVVFWDKRLLIRIFFLCILLQIFLYGT</sequence>